<protein>
    <submittedName>
        <fullName evidence="2">Uncharacterized protein</fullName>
    </submittedName>
</protein>
<gene>
    <name evidence="2" type="ORF">GPM918_LOCUS17020</name>
    <name evidence="3" type="ORF">SRO942_LOCUS17019</name>
</gene>
<evidence type="ECO:0000313" key="3">
    <source>
        <dbReference type="EMBL" id="CAF3833546.1"/>
    </source>
</evidence>
<name>A0A814LJD1_9BILA</name>
<proteinExistence type="predicted"/>
<feature type="region of interest" description="Disordered" evidence="1">
    <location>
        <begin position="1"/>
        <end position="43"/>
    </location>
</feature>
<evidence type="ECO:0000256" key="1">
    <source>
        <dbReference type="SAM" id="MobiDB-lite"/>
    </source>
</evidence>
<dbReference type="Proteomes" id="UP000663829">
    <property type="component" value="Unassembled WGS sequence"/>
</dbReference>
<dbReference type="Proteomes" id="UP000681722">
    <property type="component" value="Unassembled WGS sequence"/>
</dbReference>
<dbReference type="EMBL" id="CAJNOQ010004588">
    <property type="protein sequence ID" value="CAF1065849.1"/>
    <property type="molecule type" value="Genomic_DNA"/>
</dbReference>
<organism evidence="2 4">
    <name type="scientific">Didymodactylos carnosus</name>
    <dbReference type="NCBI Taxonomy" id="1234261"/>
    <lineage>
        <taxon>Eukaryota</taxon>
        <taxon>Metazoa</taxon>
        <taxon>Spiralia</taxon>
        <taxon>Gnathifera</taxon>
        <taxon>Rotifera</taxon>
        <taxon>Eurotatoria</taxon>
        <taxon>Bdelloidea</taxon>
        <taxon>Philodinida</taxon>
        <taxon>Philodinidae</taxon>
        <taxon>Didymodactylos</taxon>
    </lineage>
</organism>
<feature type="compositionally biased region" description="Low complexity" evidence="1">
    <location>
        <begin position="7"/>
        <end position="20"/>
    </location>
</feature>
<dbReference type="AlphaFoldDB" id="A0A814LJD1"/>
<sequence length="280" mass="30858">LQRRVLHQQQRQRPLVLQQHPEPHQLPPQRLPHQQLQRRVLHQQQRQRPLVLQQHPELQRRVLHQQQRVILATTATTATSTTSTSSSTTTSTTATTVVTTTTVATTTVRTTTIYVPPGELPKHGHSIFQNSCTSSLGGPITLLYMSNAAAFAYTYHSFNYVATSYQATLSLAFRQDPSYWCVDDIAVTYSGVNSFQNGGFETGSLGSYYTFCNPQTASSSGTVSTACPHTGSYSYYDGSVTNPDYISQTFAVVSGRTYVVGFWIRNMGGPTNSATIIIGT</sequence>
<reference evidence="2" key="1">
    <citation type="submission" date="2021-02" db="EMBL/GenBank/DDBJ databases">
        <authorList>
            <person name="Nowell W R."/>
        </authorList>
    </citation>
    <scope>NUCLEOTIDE SEQUENCE</scope>
</reference>
<keyword evidence="4" id="KW-1185">Reference proteome</keyword>
<dbReference type="OrthoDB" id="10003321at2759"/>
<comment type="caution">
    <text evidence="2">The sequence shown here is derived from an EMBL/GenBank/DDBJ whole genome shotgun (WGS) entry which is preliminary data.</text>
</comment>
<feature type="non-terminal residue" evidence="2">
    <location>
        <position position="1"/>
    </location>
</feature>
<dbReference type="EMBL" id="CAJOBC010004588">
    <property type="protein sequence ID" value="CAF3833546.1"/>
    <property type="molecule type" value="Genomic_DNA"/>
</dbReference>
<dbReference type="Gene3D" id="2.60.120.260">
    <property type="entry name" value="Galactose-binding domain-like"/>
    <property type="match status" value="1"/>
</dbReference>
<evidence type="ECO:0000313" key="4">
    <source>
        <dbReference type="Proteomes" id="UP000663829"/>
    </source>
</evidence>
<feature type="compositionally biased region" description="Low complexity" evidence="1">
    <location>
        <begin position="31"/>
        <end position="43"/>
    </location>
</feature>
<accession>A0A814LJD1</accession>
<evidence type="ECO:0000313" key="2">
    <source>
        <dbReference type="EMBL" id="CAF1065849.1"/>
    </source>
</evidence>